<gene>
    <name evidence="1" type="ORF">DEQ80_12210</name>
</gene>
<name>A0A3D1JJ50_9CHLR</name>
<proteinExistence type="predicted"/>
<dbReference type="OrthoDB" id="148116at2"/>
<dbReference type="AlphaFoldDB" id="A0A3D1JJ50"/>
<accession>A0A3D1JJ50</accession>
<evidence type="ECO:0008006" key="3">
    <source>
        <dbReference type="Google" id="ProtNLM"/>
    </source>
</evidence>
<dbReference type="STRING" id="229919.GCA_001050195_02252"/>
<organism evidence="1 2">
    <name type="scientific">Anaerolinea thermolimosa</name>
    <dbReference type="NCBI Taxonomy" id="229919"/>
    <lineage>
        <taxon>Bacteria</taxon>
        <taxon>Bacillati</taxon>
        <taxon>Chloroflexota</taxon>
        <taxon>Anaerolineae</taxon>
        <taxon>Anaerolineales</taxon>
        <taxon>Anaerolineaceae</taxon>
        <taxon>Anaerolinea</taxon>
    </lineage>
</organism>
<dbReference type="SUPFAM" id="SSF56281">
    <property type="entry name" value="Metallo-hydrolase/oxidoreductase"/>
    <property type="match status" value="1"/>
</dbReference>
<evidence type="ECO:0000313" key="2">
    <source>
        <dbReference type="Proteomes" id="UP000264141"/>
    </source>
</evidence>
<sequence length="286" mass="32134">MQELAPHVYIETAYPGVTLGAINWSHGLILIDAPFRPEDTRAWRAALLNLSGGVDRLLVNLDAHIDRTLGARNMDCTVVGHEKMAAVFRNRPVTFKAQGLETGAEWEQFNGVGSIRWAVPDLTFSERLVIHWDENPLILEHHPGPAAGAIWAVLPGARVIMLGDAVVVNQPPFLAAADIPVWIESLKLLLLPEYRDYLLVSGRGGLVAHQQVRTQIDFLSKVDEQVARLAEMGSEPEETARLIPALLSELDYPAERSSRYEQRLRYGLMRYFIRHYRPTTEELEES</sequence>
<protein>
    <recommendedName>
        <fullName evidence="3">MBL fold metallo-hydrolase</fullName>
    </recommendedName>
</protein>
<dbReference type="Gene3D" id="3.60.15.10">
    <property type="entry name" value="Ribonuclease Z/Hydroxyacylglutathione hydrolase-like"/>
    <property type="match status" value="1"/>
</dbReference>
<reference evidence="1 2" key="1">
    <citation type="journal article" date="2018" name="Nat. Biotechnol.">
        <title>A standardized bacterial taxonomy based on genome phylogeny substantially revises the tree of life.</title>
        <authorList>
            <person name="Parks D.H."/>
            <person name="Chuvochina M."/>
            <person name="Waite D.W."/>
            <person name="Rinke C."/>
            <person name="Skarshewski A."/>
            <person name="Chaumeil P.A."/>
            <person name="Hugenholtz P."/>
        </authorList>
    </citation>
    <scope>NUCLEOTIDE SEQUENCE [LARGE SCALE GENOMIC DNA]</scope>
    <source>
        <strain evidence="1">UBA8781</strain>
    </source>
</reference>
<dbReference type="InterPro" id="IPR036866">
    <property type="entry name" value="RibonucZ/Hydroxyglut_hydro"/>
</dbReference>
<dbReference type="RefSeq" id="WP_062193705.1">
    <property type="nucleotide sequence ID" value="NZ_DF967965.1"/>
</dbReference>
<dbReference type="Proteomes" id="UP000264141">
    <property type="component" value="Unassembled WGS sequence"/>
</dbReference>
<evidence type="ECO:0000313" key="1">
    <source>
        <dbReference type="EMBL" id="HCE18611.1"/>
    </source>
</evidence>
<dbReference type="EMBL" id="DPBP01000048">
    <property type="protein sequence ID" value="HCE18611.1"/>
    <property type="molecule type" value="Genomic_DNA"/>
</dbReference>
<comment type="caution">
    <text evidence="1">The sequence shown here is derived from an EMBL/GenBank/DDBJ whole genome shotgun (WGS) entry which is preliminary data.</text>
</comment>